<comment type="caution">
    <text evidence="10">The sequence shown here is derived from an EMBL/GenBank/DDBJ whole genome shotgun (WGS) entry which is preliminary data.</text>
</comment>
<dbReference type="InterPro" id="IPR001851">
    <property type="entry name" value="ABC_transp_permease"/>
</dbReference>
<dbReference type="EMBL" id="FCNP01000033">
    <property type="protein sequence ID" value="CVI58462.1"/>
    <property type="molecule type" value="Genomic_DNA"/>
</dbReference>
<dbReference type="AlphaFoldDB" id="A0A1S7TV23"/>
<comment type="similarity">
    <text evidence="8">Belongs to the binding-protein-dependent transport system permease family. LivHM subfamily.</text>
</comment>
<feature type="transmembrane region" description="Helical" evidence="9">
    <location>
        <begin position="35"/>
        <end position="54"/>
    </location>
</feature>
<evidence type="ECO:0000256" key="8">
    <source>
        <dbReference type="ARBA" id="ARBA00037998"/>
    </source>
</evidence>
<keyword evidence="11" id="KW-1185">Reference proteome</keyword>
<protein>
    <submittedName>
        <fullName evidence="10">ABC transporter, membrane spanning protein</fullName>
    </submittedName>
</protein>
<evidence type="ECO:0000256" key="4">
    <source>
        <dbReference type="ARBA" id="ARBA00022692"/>
    </source>
</evidence>
<evidence type="ECO:0000256" key="9">
    <source>
        <dbReference type="SAM" id="Phobius"/>
    </source>
</evidence>
<dbReference type="CDD" id="cd06582">
    <property type="entry name" value="TM_PBP1_LivH_like"/>
    <property type="match status" value="1"/>
</dbReference>
<keyword evidence="4 9" id="KW-0812">Transmembrane</keyword>
<dbReference type="GO" id="GO:0022857">
    <property type="term" value="F:transmembrane transporter activity"/>
    <property type="evidence" value="ECO:0007669"/>
    <property type="project" value="InterPro"/>
</dbReference>
<dbReference type="PANTHER" id="PTHR11795:SF447">
    <property type="entry name" value="ABC TRANSPORTER PERMEASE PROTEIN"/>
    <property type="match status" value="1"/>
</dbReference>
<evidence type="ECO:0000256" key="3">
    <source>
        <dbReference type="ARBA" id="ARBA00022475"/>
    </source>
</evidence>
<dbReference type="GO" id="GO:0005886">
    <property type="term" value="C:plasma membrane"/>
    <property type="evidence" value="ECO:0007669"/>
    <property type="project" value="UniProtKB-SubCell"/>
</dbReference>
<feature type="transmembrane region" description="Helical" evidence="9">
    <location>
        <begin position="202"/>
        <end position="223"/>
    </location>
</feature>
<dbReference type="Proteomes" id="UP000192140">
    <property type="component" value="Unassembled WGS sequence"/>
</dbReference>
<dbReference type="Pfam" id="PF02653">
    <property type="entry name" value="BPD_transp_2"/>
    <property type="match status" value="1"/>
</dbReference>
<keyword evidence="7 9" id="KW-0472">Membrane</keyword>
<evidence type="ECO:0000256" key="6">
    <source>
        <dbReference type="ARBA" id="ARBA00022989"/>
    </source>
</evidence>
<evidence type="ECO:0000256" key="7">
    <source>
        <dbReference type="ARBA" id="ARBA00023136"/>
    </source>
</evidence>
<evidence type="ECO:0000256" key="2">
    <source>
        <dbReference type="ARBA" id="ARBA00022448"/>
    </source>
</evidence>
<evidence type="ECO:0000313" key="10">
    <source>
        <dbReference type="EMBL" id="CVI58462.1"/>
    </source>
</evidence>
<keyword evidence="2" id="KW-0813">Transport</keyword>
<feature type="transmembrane region" description="Helical" evidence="9">
    <location>
        <begin position="6"/>
        <end position="28"/>
    </location>
</feature>
<comment type="subcellular location">
    <subcellularLocation>
        <location evidence="1">Cell membrane</location>
        <topology evidence="1">Multi-pass membrane protein</topology>
    </subcellularLocation>
</comment>
<proteinExistence type="inferred from homology"/>
<feature type="transmembrane region" description="Helical" evidence="9">
    <location>
        <begin position="60"/>
        <end position="81"/>
    </location>
</feature>
<keyword evidence="5" id="KW-0029">Amino-acid transport</keyword>
<name>A0A1S7TV23_9HYPH</name>
<feature type="transmembrane region" description="Helical" evidence="9">
    <location>
        <begin position="148"/>
        <end position="168"/>
    </location>
</feature>
<feature type="transmembrane region" description="Helical" evidence="9">
    <location>
        <begin position="270"/>
        <end position="294"/>
    </location>
</feature>
<feature type="transmembrane region" description="Helical" evidence="9">
    <location>
        <begin position="235"/>
        <end position="258"/>
    </location>
</feature>
<evidence type="ECO:0000313" key="11">
    <source>
        <dbReference type="Proteomes" id="UP000192140"/>
    </source>
</evidence>
<dbReference type="RefSeq" id="WP_080854009.1">
    <property type="nucleotide sequence ID" value="NZ_LT009776.1"/>
</dbReference>
<gene>
    <name evidence="10" type="ORF">AGR7A_Lc120100</name>
</gene>
<reference evidence="10" key="1">
    <citation type="submission" date="2016-01" db="EMBL/GenBank/DDBJ databases">
        <authorList>
            <person name="Regsiter A."/>
            <person name="william w."/>
        </authorList>
    </citation>
    <scope>NUCLEOTIDE SEQUENCE</scope>
    <source>
        <strain evidence="10">NCPPB 1641</strain>
    </source>
</reference>
<evidence type="ECO:0000256" key="5">
    <source>
        <dbReference type="ARBA" id="ARBA00022970"/>
    </source>
</evidence>
<sequence length="297" mass="31164">MLDILFIGLSLGSILLLVALGLAITYGAMGVINMAHGEMVMIGAYVAVLSGIWLKTSLLLAIPLAFIVTALLGLMIERLVVRRLYGRLLDTLLATWGIAILLQQAVRLEFGLSFFGIHIEGLGAGLQNVGVPSYLQGTFSLAGAEINAYRAFIIAVTAALTLVTWFILYRTTAGMQVRAIIRNPKMAAACGIDVKRVNAMTFAFGSGLAGVAGVMMSGFKTVFPDMGTTMVVDGFMVVVTGGVGSLFGTILSSGLLGEVNALVAIGTNDILARAVVFGVVILVILVKPSGLFSFKGR</sequence>
<evidence type="ECO:0000256" key="1">
    <source>
        <dbReference type="ARBA" id="ARBA00004651"/>
    </source>
</evidence>
<dbReference type="InterPro" id="IPR017779">
    <property type="entry name" value="ABC_UrtB_bac"/>
</dbReference>
<dbReference type="NCBIfam" id="TIGR03409">
    <property type="entry name" value="urea_trans_UrtB"/>
    <property type="match status" value="1"/>
</dbReference>
<organism evidence="10 11">
    <name type="scientific">Agrobacterium deltaense NCPPB 1641</name>
    <dbReference type="NCBI Taxonomy" id="1183425"/>
    <lineage>
        <taxon>Bacteria</taxon>
        <taxon>Pseudomonadati</taxon>
        <taxon>Pseudomonadota</taxon>
        <taxon>Alphaproteobacteria</taxon>
        <taxon>Hyphomicrobiales</taxon>
        <taxon>Rhizobiaceae</taxon>
        <taxon>Rhizobium/Agrobacterium group</taxon>
        <taxon>Agrobacterium</taxon>
    </lineage>
</organism>
<dbReference type="GO" id="GO:0006865">
    <property type="term" value="P:amino acid transport"/>
    <property type="evidence" value="ECO:0007669"/>
    <property type="project" value="UniProtKB-KW"/>
</dbReference>
<keyword evidence="3" id="KW-1003">Cell membrane</keyword>
<keyword evidence="6 9" id="KW-1133">Transmembrane helix</keyword>
<dbReference type="InterPro" id="IPR052157">
    <property type="entry name" value="BCAA_transport_permease"/>
</dbReference>
<accession>A0A1S7TV23</accession>
<dbReference type="PANTHER" id="PTHR11795">
    <property type="entry name" value="BRANCHED-CHAIN AMINO ACID TRANSPORT SYSTEM PERMEASE PROTEIN LIVH"/>
    <property type="match status" value="1"/>
</dbReference>
<feature type="transmembrane region" description="Helical" evidence="9">
    <location>
        <begin position="88"/>
        <end position="106"/>
    </location>
</feature>